<dbReference type="OrthoDB" id="9803965at2"/>
<dbReference type="EMBL" id="CP002659">
    <property type="protein sequence ID" value="AEC02404.1"/>
    <property type="molecule type" value="Genomic_DNA"/>
</dbReference>
<evidence type="ECO:0000313" key="7">
    <source>
        <dbReference type="EMBL" id="AEC02404.1"/>
    </source>
</evidence>
<dbReference type="RefSeq" id="WP_013739799.1">
    <property type="nucleotide sequence ID" value="NC_015436.1"/>
</dbReference>
<gene>
    <name evidence="5" type="primary">rpsI</name>
    <name evidence="7" type="ordered locus">Spico_1191</name>
</gene>
<keyword evidence="3 5" id="KW-0687">Ribonucleoprotein</keyword>
<dbReference type="HAMAP" id="MF_00532_B">
    <property type="entry name" value="Ribosomal_uS9_B"/>
    <property type="match status" value="1"/>
</dbReference>
<dbReference type="PANTHER" id="PTHR21569:SF1">
    <property type="entry name" value="SMALL RIBOSOMAL SUBUNIT PROTEIN US9M"/>
    <property type="match status" value="1"/>
</dbReference>
<dbReference type="Proteomes" id="UP000007939">
    <property type="component" value="Chromosome"/>
</dbReference>
<dbReference type="InterPro" id="IPR014721">
    <property type="entry name" value="Ribsml_uS5_D2-typ_fold_subgr"/>
</dbReference>
<dbReference type="FunFam" id="3.30.230.10:FF:000001">
    <property type="entry name" value="30S ribosomal protein S9"/>
    <property type="match status" value="1"/>
</dbReference>
<sequence>MATIKKEAVSKINLGLGTGRRKTAVARVYLREGNGQIIVNGKDVNEYFSNPLYVFMVRQPLDVTDNVTKYNLVINVSGGGPSGQAGACRHGVARALVAEDETNRPVLHANGFMTRDSRMVERKKFGQKGARRKFQFSKR</sequence>
<dbReference type="InterPro" id="IPR023035">
    <property type="entry name" value="Ribosomal_uS9_bac/plastid"/>
</dbReference>
<dbReference type="InterPro" id="IPR020574">
    <property type="entry name" value="Ribosomal_uS9_CS"/>
</dbReference>
<dbReference type="NCBIfam" id="NF001099">
    <property type="entry name" value="PRK00132.1"/>
    <property type="match status" value="1"/>
</dbReference>
<dbReference type="AlphaFoldDB" id="F4GL64"/>
<dbReference type="PROSITE" id="PS00360">
    <property type="entry name" value="RIBOSOMAL_S9"/>
    <property type="match status" value="1"/>
</dbReference>
<name>F4GL64_PARC1</name>
<dbReference type="InterPro" id="IPR020568">
    <property type="entry name" value="Ribosomal_Su5_D2-typ_SF"/>
</dbReference>
<protein>
    <recommendedName>
        <fullName evidence="4 5">Small ribosomal subunit protein uS9</fullName>
    </recommendedName>
</protein>
<dbReference type="KEGG" id="scc:Spico_1191"/>
<organism evidence="7 8">
    <name type="scientific">Parasphaerochaeta coccoides (strain ATCC BAA-1237 / DSM 17374 / SPN1)</name>
    <name type="common">Sphaerochaeta coccoides</name>
    <dbReference type="NCBI Taxonomy" id="760011"/>
    <lineage>
        <taxon>Bacteria</taxon>
        <taxon>Pseudomonadati</taxon>
        <taxon>Spirochaetota</taxon>
        <taxon>Spirochaetia</taxon>
        <taxon>Spirochaetales</taxon>
        <taxon>Sphaerochaetaceae</taxon>
        <taxon>Parasphaerochaeta</taxon>
    </lineage>
</organism>
<accession>F4GL64</accession>
<dbReference type="STRING" id="760011.Spico_1191"/>
<dbReference type="Gene3D" id="3.30.230.10">
    <property type="match status" value="1"/>
</dbReference>
<reference evidence="8" key="1">
    <citation type="submission" date="2011-04" db="EMBL/GenBank/DDBJ databases">
        <title>The complete genome of Spirochaeta coccoides DSM 17374.</title>
        <authorList>
            <person name="Lucas S."/>
            <person name="Copeland A."/>
            <person name="Lapidus A."/>
            <person name="Bruce D."/>
            <person name="Goodwin L."/>
            <person name="Pitluck S."/>
            <person name="Peters L."/>
            <person name="Kyrpides N."/>
            <person name="Mavromatis K."/>
            <person name="Pagani I."/>
            <person name="Ivanova N."/>
            <person name="Ovchinnikova G."/>
            <person name="Lu M."/>
            <person name="Detter J.C."/>
            <person name="Tapia R."/>
            <person name="Han C."/>
            <person name="Land M."/>
            <person name="Hauser L."/>
            <person name="Markowitz V."/>
            <person name="Cheng J.-F."/>
            <person name="Hugenholtz P."/>
            <person name="Woyke T."/>
            <person name="Wu D."/>
            <person name="Spring S."/>
            <person name="Schroeder M."/>
            <person name="Brambilla E."/>
            <person name="Klenk H.-P."/>
            <person name="Eisen J.A."/>
        </authorList>
    </citation>
    <scope>NUCLEOTIDE SEQUENCE [LARGE SCALE GENOMIC DNA]</scope>
    <source>
        <strain evidence="8">ATCC BAA-1237 / DSM 17374 / SPN1</strain>
    </source>
</reference>
<evidence type="ECO:0000256" key="6">
    <source>
        <dbReference type="RuleBase" id="RU003815"/>
    </source>
</evidence>
<dbReference type="HOGENOM" id="CLU_046483_2_1_12"/>
<evidence type="ECO:0000256" key="5">
    <source>
        <dbReference type="HAMAP-Rule" id="MF_00532"/>
    </source>
</evidence>
<evidence type="ECO:0000256" key="3">
    <source>
        <dbReference type="ARBA" id="ARBA00023274"/>
    </source>
</evidence>
<dbReference type="eggNOG" id="COG0103">
    <property type="taxonomic scope" value="Bacteria"/>
</dbReference>
<keyword evidence="8" id="KW-1185">Reference proteome</keyword>
<evidence type="ECO:0000256" key="4">
    <source>
        <dbReference type="ARBA" id="ARBA00035259"/>
    </source>
</evidence>
<dbReference type="GO" id="GO:0006412">
    <property type="term" value="P:translation"/>
    <property type="evidence" value="ECO:0007669"/>
    <property type="project" value="UniProtKB-UniRule"/>
</dbReference>
<evidence type="ECO:0000256" key="1">
    <source>
        <dbReference type="ARBA" id="ARBA00005251"/>
    </source>
</evidence>
<comment type="similarity">
    <text evidence="1 5 6">Belongs to the universal ribosomal protein uS9 family.</text>
</comment>
<dbReference type="PANTHER" id="PTHR21569">
    <property type="entry name" value="RIBOSOMAL PROTEIN S9"/>
    <property type="match status" value="1"/>
</dbReference>
<reference evidence="7 8" key="2">
    <citation type="journal article" date="2012" name="Stand. Genomic Sci.">
        <title>Complete genome sequence of the termite hindgut bacterium Spirochaeta coccoides type strain (SPN1(T)), reclassification in the genus Sphaerochaeta as Sphaerochaeta coccoides comb. nov. and emendations of the family Spirochaetaceae and the genus Sphaerochaeta.</title>
        <authorList>
            <person name="Abt B."/>
            <person name="Han C."/>
            <person name="Scheuner C."/>
            <person name="Lu M."/>
            <person name="Lapidus A."/>
            <person name="Nolan M."/>
            <person name="Lucas S."/>
            <person name="Hammon N."/>
            <person name="Deshpande S."/>
            <person name="Cheng J.F."/>
            <person name="Tapia R."/>
            <person name="Goodwin L.A."/>
            <person name="Pitluck S."/>
            <person name="Liolios K."/>
            <person name="Pagani I."/>
            <person name="Ivanova N."/>
            <person name="Mavromatis K."/>
            <person name="Mikhailova N."/>
            <person name="Huntemann M."/>
            <person name="Pati A."/>
            <person name="Chen A."/>
            <person name="Palaniappan K."/>
            <person name="Land M."/>
            <person name="Hauser L."/>
            <person name="Brambilla E.M."/>
            <person name="Rohde M."/>
            <person name="Spring S."/>
            <person name="Gronow S."/>
            <person name="Goker M."/>
            <person name="Woyke T."/>
            <person name="Bristow J."/>
            <person name="Eisen J.A."/>
            <person name="Markowitz V."/>
            <person name="Hugenholtz P."/>
            <person name="Kyrpides N.C."/>
            <person name="Klenk H.P."/>
            <person name="Detter J.C."/>
        </authorList>
    </citation>
    <scope>NUCLEOTIDE SEQUENCE [LARGE SCALE GENOMIC DNA]</scope>
    <source>
        <strain evidence="8">ATCC BAA-1237 / DSM 17374 / SPN1</strain>
    </source>
</reference>
<dbReference type="Pfam" id="PF00380">
    <property type="entry name" value="Ribosomal_S9"/>
    <property type="match status" value="1"/>
</dbReference>
<proteinExistence type="inferred from homology"/>
<dbReference type="GO" id="GO:0022627">
    <property type="term" value="C:cytosolic small ribosomal subunit"/>
    <property type="evidence" value="ECO:0007669"/>
    <property type="project" value="TreeGrafter"/>
</dbReference>
<dbReference type="InterPro" id="IPR000754">
    <property type="entry name" value="Ribosomal_uS9"/>
</dbReference>
<dbReference type="GO" id="GO:0003723">
    <property type="term" value="F:RNA binding"/>
    <property type="evidence" value="ECO:0007669"/>
    <property type="project" value="TreeGrafter"/>
</dbReference>
<keyword evidence="2 5" id="KW-0689">Ribosomal protein</keyword>
<evidence type="ECO:0000313" key="8">
    <source>
        <dbReference type="Proteomes" id="UP000007939"/>
    </source>
</evidence>
<dbReference type="SUPFAM" id="SSF54211">
    <property type="entry name" value="Ribosomal protein S5 domain 2-like"/>
    <property type="match status" value="1"/>
</dbReference>
<dbReference type="GO" id="GO:0003735">
    <property type="term" value="F:structural constituent of ribosome"/>
    <property type="evidence" value="ECO:0007669"/>
    <property type="project" value="InterPro"/>
</dbReference>
<evidence type="ECO:0000256" key="2">
    <source>
        <dbReference type="ARBA" id="ARBA00022980"/>
    </source>
</evidence>